<keyword evidence="1" id="KW-0812">Transmembrane</keyword>
<name>A0A8D8AJ99_CULPI</name>
<accession>A0A8D8AJ99</accession>
<proteinExistence type="predicted"/>
<dbReference type="EMBL" id="HBUE01030847">
    <property type="protein sequence ID" value="CAG6456408.1"/>
    <property type="molecule type" value="Transcribed_RNA"/>
</dbReference>
<keyword evidence="1" id="KW-1133">Transmembrane helix</keyword>
<dbReference type="AlphaFoldDB" id="A0A8D8AJ99"/>
<feature type="transmembrane region" description="Helical" evidence="1">
    <location>
        <begin position="6"/>
        <end position="26"/>
    </location>
</feature>
<protein>
    <submittedName>
        <fullName evidence="2">(northern house mosquito) hypothetical protein</fullName>
    </submittedName>
</protein>
<organism evidence="2">
    <name type="scientific">Culex pipiens</name>
    <name type="common">House mosquito</name>
    <dbReference type="NCBI Taxonomy" id="7175"/>
    <lineage>
        <taxon>Eukaryota</taxon>
        <taxon>Metazoa</taxon>
        <taxon>Ecdysozoa</taxon>
        <taxon>Arthropoda</taxon>
        <taxon>Hexapoda</taxon>
        <taxon>Insecta</taxon>
        <taxon>Pterygota</taxon>
        <taxon>Neoptera</taxon>
        <taxon>Endopterygota</taxon>
        <taxon>Diptera</taxon>
        <taxon>Nematocera</taxon>
        <taxon>Culicoidea</taxon>
        <taxon>Culicidae</taxon>
        <taxon>Culicinae</taxon>
        <taxon>Culicini</taxon>
        <taxon>Culex</taxon>
        <taxon>Culex</taxon>
    </lineage>
</organism>
<evidence type="ECO:0000313" key="2">
    <source>
        <dbReference type="EMBL" id="CAG6456408.1"/>
    </source>
</evidence>
<reference evidence="2" key="1">
    <citation type="submission" date="2021-05" db="EMBL/GenBank/DDBJ databases">
        <authorList>
            <person name="Alioto T."/>
            <person name="Alioto T."/>
            <person name="Gomez Garrido J."/>
        </authorList>
    </citation>
    <scope>NUCLEOTIDE SEQUENCE</scope>
</reference>
<sequence length="104" mass="12289">MFNPWALLFFVVLFCVLFVLIEFTLLIAQELQYLLRLLVLVLFCSCLKRQISASVRRGRILRPFLFLTVVIFPFFSIVSRFRGINGKKLTFVRLQFCPTFQSLF</sequence>
<keyword evidence="1" id="KW-0472">Membrane</keyword>
<evidence type="ECO:0000256" key="1">
    <source>
        <dbReference type="SAM" id="Phobius"/>
    </source>
</evidence>
<feature type="transmembrane region" description="Helical" evidence="1">
    <location>
        <begin position="33"/>
        <end position="51"/>
    </location>
</feature>
<feature type="transmembrane region" description="Helical" evidence="1">
    <location>
        <begin position="63"/>
        <end position="81"/>
    </location>
</feature>